<gene>
    <name evidence="2" type="ORF">HNQ70_001186</name>
</gene>
<reference evidence="2 3" key="1">
    <citation type="submission" date="2020-08" db="EMBL/GenBank/DDBJ databases">
        <title>Genomic Encyclopedia of Type Strains, Phase IV (KMG-IV): sequencing the most valuable type-strain genomes for metagenomic binning, comparative biology and taxonomic classification.</title>
        <authorList>
            <person name="Goeker M."/>
        </authorList>
    </citation>
    <scope>NUCLEOTIDE SEQUENCE [LARGE SCALE GENOMIC DNA]</scope>
    <source>
        <strain evidence="2 3">DSM 29781</strain>
    </source>
</reference>
<dbReference type="Gene3D" id="3.30.1540.10">
    <property type="entry name" value="formyl-coa transferase, domain 3"/>
    <property type="match status" value="1"/>
</dbReference>
<dbReference type="Pfam" id="PF02515">
    <property type="entry name" value="CoA_transf_3"/>
    <property type="match status" value="1"/>
</dbReference>
<dbReference type="GO" id="GO:0008410">
    <property type="term" value="F:CoA-transferase activity"/>
    <property type="evidence" value="ECO:0007669"/>
    <property type="project" value="TreeGrafter"/>
</dbReference>
<proteinExistence type="predicted"/>
<dbReference type="Proteomes" id="UP000532440">
    <property type="component" value="Unassembled WGS sequence"/>
</dbReference>
<evidence type="ECO:0000313" key="3">
    <source>
        <dbReference type="Proteomes" id="UP000532440"/>
    </source>
</evidence>
<dbReference type="InterPro" id="IPR003673">
    <property type="entry name" value="CoA-Trfase_fam_III"/>
</dbReference>
<dbReference type="InterPro" id="IPR050483">
    <property type="entry name" value="CoA-transferase_III_domain"/>
</dbReference>
<protein>
    <submittedName>
        <fullName evidence="2">Crotonobetainyl-CoA:carnitine CoA-transferase CaiB-like acyl-CoA transferase</fullName>
    </submittedName>
</protein>
<dbReference type="AlphaFoldDB" id="A0A7W8M823"/>
<evidence type="ECO:0000313" key="2">
    <source>
        <dbReference type="EMBL" id="MBB5271182.1"/>
    </source>
</evidence>
<dbReference type="RefSeq" id="WP_246434736.1">
    <property type="nucleotide sequence ID" value="NZ_BAABEW010000017.1"/>
</dbReference>
<dbReference type="Gene3D" id="3.40.50.10540">
    <property type="entry name" value="Crotonobetainyl-coa:carnitine coa-transferase, domain 1"/>
    <property type="match status" value="1"/>
</dbReference>
<keyword evidence="1 2" id="KW-0808">Transferase</keyword>
<name>A0A7W8M823_9BURK</name>
<dbReference type="InterPro" id="IPR023606">
    <property type="entry name" value="CoA-Trfase_III_dom_1_sf"/>
</dbReference>
<keyword evidence="3" id="KW-1185">Reference proteome</keyword>
<dbReference type="EMBL" id="JACHGB010000002">
    <property type="protein sequence ID" value="MBB5271182.1"/>
    <property type="molecule type" value="Genomic_DNA"/>
</dbReference>
<dbReference type="PANTHER" id="PTHR48207">
    <property type="entry name" value="SUCCINATE--HYDROXYMETHYLGLUTARATE COA-TRANSFERASE"/>
    <property type="match status" value="1"/>
</dbReference>
<dbReference type="InterPro" id="IPR044855">
    <property type="entry name" value="CoA-Trfase_III_dom3_sf"/>
</dbReference>
<dbReference type="SUPFAM" id="SSF89796">
    <property type="entry name" value="CoA-transferase family III (CaiB/BaiF)"/>
    <property type="match status" value="1"/>
</dbReference>
<organism evidence="2 3">
    <name type="scientific">Quisquiliibacterium transsilvanicum</name>
    <dbReference type="NCBI Taxonomy" id="1549638"/>
    <lineage>
        <taxon>Bacteria</taxon>
        <taxon>Pseudomonadati</taxon>
        <taxon>Pseudomonadota</taxon>
        <taxon>Betaproteobacteria</taxon>
        <taxon>Burkholderiales</taxon>
        <taxon>Burkholderiaceae</taxon>
        <taxon>Quisquiliibacterium</taxon>
    </lineage>
</organism>
<accession>A0A7W8M823</accession>
<dbReference type="PANTHER" id="PTHR48207:SF3">
    <property type="entry name" value="SUCCINATE--HYDROXYMETHYLGLUTARATE COA-TRANSFERASE"/>
    <property type="match status" value="1"/>
</dbReference>
<sequence length="395" mass="42432">MNPLPLNGIRVLDFGRYIAGPYCAALLAEYGADVIRIEKRSGSEDRYTAPITPQGEGGLFMQMNRNKRCLTLDPMSEGGREVVRRLVATADVVVANLPAPALAQMGLDDDALRAVKPDIILTTSSAFGAQGPMSSYVGFDGVGQAMSGAVYMTGEPGQPYRAAINWVDFGTALHCALGTLVALMERSQSGRGQKIEGSLLGTALSLNNSSLIEQAIAAPNRVPTGNRGQTAAPVDIYRTKDGWVLCQVVGQPLYKRWVQLMGEPEWLTDPRFKDDEARGLHGVLISERMSRWCAERSNDEAIRALGEAKIPCGPVLSPQQALDHPQTAALGFYQPVDYPGLPKPAPISAVPLRMTVTQGGIRHRAPTLGEHTDEILAELGYDAAAIAALRESKVV</sequence>
<evidence type="ECO:0000256" key="1">
    <source>
        <dbReference type="ARBA" id="ARBA00022679"/>
    </source>
</evidence>
<comment type="caution">
    <text evidence="2">The sequence shown here is derived from an EMBL/GenBank/DDBJ whole genome shotgun (WGS) entry which is preliminary data.</text>
</comment>